<accession>A0A4S4NDI9</accession>
<sequence length="153" mass="16863">MHPTGKKDAFETLGISPDSDQATIEATFRALIRSYRPEMAREDHAAAMALLNRIDAAFDLLQTKPSSQQRDALRRTIASTAQQAVAKAHAAPQTHPAPRSTPHTKARRAPSTAKPRRTEPEVTRIARRPQNSIFSNALRAMSPDARSDVVIYV</sequence>
<dbReference type="InterPro" id="IPR036869">
    <property type="entry name" value="J_dom_sf"/>
</dbReference>
<organism evidence="3 4">
    <name type="scientific">Aliishimia ponticola</name>
    <dbReference type="NCBI Taxonomy" id="2499833"/>
    <lineage>
        <taxon>Bacteria</taxon>
        <taxon>Pseudomonadati</taxon>
        <taxon>Pseudomonadota</taxon>
        <taxon>Alphaproteobacteria</taxon>
        <taxon>Rhodobacterales</taxon>
        <taxon>Paracoccaceae</taxon>
        <taxon>Aliishimia</taxon>
    </lineage>
</organism>
<feature type="domain" description="J" evidence="2">
    <location>
        <begin position="8"/>
        <end position="74"/>
    </location>
</feature>
<name>A0A4S4NDI9_9RHOB</name>
<gene>
    <name evidence="3" type="ORF">E4Z66_06510</name>
</gene>
<dbReference type="RefSeq" id="WP_136462191.1">
    <property type="nucleotide sequence ID" value="NZ_SRKY01000002.1"/>
</dbReference>
<protein>
    <recommendedName>
        <fullName evidence="2">J domain-containing protein</fullName>
    </recommendedName>
</protein>
<dbReference type="AlphaFoldDB" id="A0A4S4NDI9"/>
<comment type="caution">
    <text evidence="3">The sequence shown here is derived from an EMBL/GenBank/DDBJ whole genome shotgun (WGS) entry which is preliminary data.</text>
</comment>
<dbReference type="EMBL" id="SRKY01000002">
    <property type="protein sequence ID" value="THH36597.1"/>
    <property type="molecule type" value="Genomic_DNA"/>
</dbReference>
<dbReference type="InterPro" id="IPR001623">
    <property type="entry name" value="DnaJ_domain"/>
</dbReference>
<dbReference type="SUPFAM" id="SSF46565">
    <property type="entry name" value="Chaperone J-domain"/>
    <property type="match status" value="1"/>
</dbReference>
<evidence type="ECO:0000256" key="1">
    <source>
        <dbReference type="SAM" id="MobiDB-lite"/>
    </source>
</evidence>
<evidence type="ECO:0000313" key="3">
    <source>
        <dbReference type="EMBL" id="THH36597.1"/>
    </source>
</evidence>
<dbReference type="OrthoDB" id="9779889at2"/>
<dbReference type="Proteomes" id="UP000306602">
    <property type="component" value="Unassembled WGS sequence"/>
</dbReference>
<keyword evidence="4" id="KW-1185">Reference proteome</keyword>
<proteinExistence type="predicted"/>
<feature type="region of interest" description="Disordered" evidence="1">
    <location>
        <begin position="79"/>
        <end position="122"/>
    </location>
</feature>
<evidence type="ECO:0000259" key="2">
    <source>
        <dbReference type="PROSITE" id="PS50076"/>
    </source>
</evidence>
<reference evidence="3 4" key="1">
    <citation type="submission" date="2019-04" db="EMBL/GenBank/DDBJ databases">
        <title>Shimia ponticola sp. nov., isolated from seawater.</title>
        <authorList>
            <person name="Kim Y.-O."/>
            <person name="Yoon J.-H."/>
        </authorList>
    </citation>
    <scope>NUCLEOTIDE SEQUENCE [LARGE SCALE GENOMIC DNA]</scope>
    <source>
        <strain evidence="3 4">MYP11</strain>
    </source>
</reference>
<evidence type="ECO:0000313" key="4">
    <source>
        <dbReference type="Proteomes" id="UP000306602"/>
    </source>
</evidence>
<dbReference type="PROSITE" id="PS50076">
    <property type="entry name" value="DNAJ_2"/>
    <property type="match status" value="1"/>
</dbReference>
<feature type="compositionally biased region" description="Low complexity" evidence="1">
    <location>
        <begin position="79"/>
        <end position="93"/>
    </location>
</feature>
<dbReference type="Gene3D" id="1.10.287.110">
    <property type="entry name" value="DnaJ domain"/>
    <property type="match status" value="1"/>
</dbReference>